<dbReference type="SUPFAM" id="SSF49879">
    <property type="entry name" value="SMAD/FHA domain"/>
    <property type="match status" value="1"/>
</dbReference>
<sequence>MPMIRCNANTHYFDNAKHSQCPFCMSQIGSNKNASNASTVQKTTLESHKNIPNNNNNKTIAPWQRKEILSNENIKPSIAPIVAWLVIIEGENRGQDFRVIPAINTIGRDKSNTIFIDIADYEISREKHCIIEFDVKNNQFYLERGMSTTYLNNKRVGGDGSLLNVGDIIEIGSTKMKFIPFCTEDFSWDL</sequence>
<dbReference type="EMBL" id="FPHM01000125">
    <property type="protein sequence ID" value="SFV68616.1"/>
    <property type="molecule type" value="Genomic_DNA"/>
</dbReference>
<proteinExistence type="predicted"/>
<dbReference type="Gene3D" id="2.60.200.20">
    <property type="match status" value="1"/>
</dbReference>
<gene>
    <name evidence="2" type="ORF">MNB_SV-13-669</name>
</gene>
<evidence type="ECO:0000313" key="2">
    <source>
        <dbReference type="EMBL" id="SFV68616.1"/>
    </source>
</evidence>
<dbReference type="InterPro" id="IPR008984">
    <property type="entry name" value="SMAD_FHA_dom_sf"/>
</dbReference>
<accession>A0A1W1CS37</accession>
<organism evidence="2">
    <name type="scientific">hydrothermal vent metagenome</name>
    <dbReference type="NCBI Taxonomy" id="652676"/>
    <lineage>
        <taxon>unclassified sequences</taxon>
        <taxon>metagenomes</taxon>
        <taxon>ecological metagenomes</taxon>
    </lineage>
</organism>
<dbReference type="PROSITE" id="PS50006">
    <property type="entry name" value="FHA_DOMAIN"/>
    <property type="match status" value="1"/>
</dbReference>
<dbReference type="CDD" id="cd00060">
    <property type="entry name" value="FHA"/>
    <property type="match status" value="1"/>
</dbReference>
<dbReference type="InterPro" id="IPR000253">
    <property type="entry name" value="FHA_dom"/>
</dbReference>
<evidence type="ECO:0000259" key="1">
    <source>
        <dbReference type="PROSITE" id="PS50006"/>
    </source>
</evidence>
<feature type="domain" description="FHA" evidence="1">
    <location>
        <begin position="104"/>
        <end position="156"/>
    </location>
</feature>
<name>A0A1W1CS37_9ZZZZ</name>
<dbReference type="Pfam" id="PF00498">
    <property type="entry name" value="FHA"/>
    <property type="match status" value="1"/>
</dbReference>
<reference evidence="2" key="1">
    <citation type="submission" date="2016-10" db="EMBL/GenBank/DDBJ databases">
        <authorList>
            <person name="de Groot N.N."/>
        </authorList>
    </citation>
    <scope>NUCLEOTIDE SEQUENCE</scope>
</reference>
<dbReference type="AlphaFoldDB" id="A0A1W1CS37"/>
<protein>
    <submittedName>
        <fullName evidence="2">Conserved domain protein</fullName>
    </submittedName>
</protein>